<dbReference type="SUPFAM" id="SSF161256">
    <property type="entry name" value="RILP dimerisation region"/>
    <property type="match status" value="1"/>
</dbReference>
<organism evidence="8 9">
    <name type="scientific">Sphenodon punctatus</name>
    <name type="common">Tuatara</name>
    <name type="synonym">Hatteria punctata</name>
    <dbReference type="NCBI Taxonomy" id="8508"/>
    <lineage>
        <taxon>Eukaryota</taxon>
        <taxon>Metazoa</taxon>
        <taxon>Chordata</taxon>
        <taxon>Craniata</taxon>
        <taxon>Vertebrata</taxon>
        <taxon>Euteleostomi</taxon>
        <taxon>Lepidosauria</taxon>
        <taxon>Sphenodontia</taxon>
        <taxon>Sphenodontidae</taxon>
        <taxon>Sphenodon</taxon>
    </lineage>
</organism>
<evidence type="ECO:0000256" key="3">
    <source>
        <dbReference type="ARBA" id="ARBA00023054"/>
    </source>
</evidence>
<keyword evidence="3 4" id="KW-0175">Coiled coil</keyword>
<dbReference type="Pfam" id="PF11461">
    <property type="entry name" value="RILP"/>
    <property type="match status" value="1"/>
</dbReference>
<dbReference type="Gene3D" id="1.20.58.1770">
    <property type="match status" value="1"/>
</dbReference>
<evidence type="ECO:0000313" key="9">
    <source>
        <dbReference type="Proteomes" id="UP000694392"/>
    </source>
</evidence>
<dbReference type="PANTHER" id="PTHR21502:SF7">
    <property type="entry name" value="RAB-INTERACTING LYSOSOMAL PROTEIN"/>
    <property type="match status" value="1"/>
</dbReference>
<protein>
    <submittedName>
        <fullName evidence="8">Rab interacting lysosomal protein</fullName>
    </submittedName>
</protein>
<dbReference type="InterPro" id="IPR021563">
    <property type="entry name" value="RILP_dimer"/>
</dbReference>
<dbReference type="GO" id="GO:0010008">
    <property type="term" value="C:endosome membrane"/>
    <property type="evidence" value="ECO:0007669"/>
    <property type="project" value="GOC"/>
</dbReference>
<dbReference type="GO" id="GO:0032991">
    <property type="term" value="C:protein-containing complex"/>
    <property type="evidence" value="ECO:0007669"/>
    <property type="project" value="Ensembl"/>
</dbReference>
<keyword evidence="2" id="KW-0653">Protein transport</keyword>
<dbReference type="Gene3D" id="6.10.230.10">
    <property type="match status" value="1"/>
</dbReference>
<dbReference type="AlphaFoldDB" id="A0A8D0GSR2"/>
<dbReference type="GO" id="GO:0032509">
    <property type="term" value="P:endosome transport via multivesicular body sorting pathway"/>
    <property type="evidence" value="ECO:0007669"/>
    <property type="project" value="Ensembl"/>
</dbReference>
<dbReference type="GO" id="GO:0070676">
    <property type="term" value="P:intralumenal vesicle formation"/>
    <property type="evidence" value="ECO:0007669"/>
    <property type="project" value="Ensembl"/>
</dbReference>
<dbReference type="PANTHER" id="PTHR21502">
    <property type="entry name" value="ZINC FINGER PROTEIN DZIP1"/>
    <property type="match status" value="1"/>
</dbReference>
<dbReference type="InterPro" id="IPR051241">
    <property type="entry name" value="DZIP_RILPL"/>
</dbReference>
<evidence type="ECO:0000256" key="1">
    <source>
        <dbReference type="ARBA" id="ARBA00022448"/>
    </source>
</evidence>
<gene>
    <name evidence="8" type="primary">RILP</name>
</gene>
<dbReference type="GO" id="GO:0060271">
    <property type="term" value="P:cilium assembly"/>
    <property type="evidence" value="ECO:0007669"/>
    <property type="project" value="TreeGrafter"/>
</dbReference>
<evidence type="ECO:0000256" key="2">
    <source>
        <dbReference type="ARBA" id="ARBA00022927"/>
    </source>
</evidence>
<dbReference type="PROSITE" id="PS51777">
    <property type="entry name" value="RH2"/>
    <property type="match status" value="1"/>
</dbReference>
<feature type="region of interest" description="Disordered" evidence="5">
    <location>
        <begin position="327"/>
        <end position="358"/>
    </location>
</feature>
<keyword evidence="1" id="KW-0813">Transport</keyword>
<dbReference type="GO" id="GO:0046983">
    <property type="term" value="F:protein dimerization activity"/>
    <property type="evidence" value="ECO:0007669"/>
    <property type="project" value="InterPro"/>
</dbReference>
<dbReference type="GO" id="GO:0005770">
    <property type="term" value="C:late endosome"/>
    <property type="evidence" value="ECO:0007669"/>
    <property type="project" value="Ensembl"/>
</dbReference>
<reference evidence="8" key="2">
    <citation type="submission" date="2025-09" db="UniProtKB">
        <authorList>
            <consortium name="Ensembl"/>
        </authorList>
    </citation>
    <scope>IDENTIFICATION</scope>
</reference>
<dbReference type="GO" id="GO:0045732">
    <property type="term" value="P:positive regulation of protein catabolic process"/>
    <property type="evidence" value="ECO:0007669"/>
    <property type="project" value="Ensembl"/>
</dbReference>
<feature type="region of interest" description="Disordered" evidence="5">
    <location>
        <begin position="401"/>
        <end position="420"/>
    </location>
</feature>
<feature type="coiled-coil region" evidence="4">
    <location>
        <begin position="98"/>
        <end position="220"/>
    </location>
</feature>
<feature type="domain" description="RH2" evidence="7">
    <location>
        <begin position="262"/>
        <end position="338"/>
    </location>
</feature>
<dbReference type="Ensembl" id="ENSSPUT00000010286.1">
    <property type="protein sequence ID" value="ENSSPUP00000009642.1"/>
    <property type="gene ID" value="ENSSPUG00000007481.1"/>
</dbReference>
<dbReference type="GO" id="GO:0051959">
    <property type="term" value="F:dynein light intermediate chain binding"/>
    <property type="evidence" value="ECO:0007669"/>
    <property type="project" value="Ensembl"/>
</dbReference>
<proteinExistence type="predicted"/>
<dbReference type="GO" id="GO:0008333">
    <property type="term" value="P:endosome to lysosome transport"/>
    <property type="evidence" value="ECO:0007669"/>
    <property type="project" value="Ensembl"/>
</dbReference>
<dbReference type="GeneTree" id="ENSGT00940000161117"/>
<dbReference type="Proteomes" id="UP000694392">
    <property type="component" value="Unplaced"/>
</dbReference>
<reference evidence="8" key="1">
    <citation type="submission" date="2025-08" db="UniProtKB">
        <authorList>
            <consortium name="Ensembl"/>
        </authorList>
    </citation>
    <scope>IDENTIFICATION</scope>
</reference>
<name>A0A8D0GSR2_SPHPU</name>
<evidence type="ECO:0000259" key="7">
    <source>
        <dbReference type="PROSITE" id="PS51777"/>
    </source>
</evidence>
<dbReference type="GO" id="GO:0031267">
    <property type="term" value="F:small GTPase binding"/>
    <property type="evidence" value="ECO:0007669"/>
    <property type="project" value="Ensembl"/>
</dbReference>
<dbReference type="GO" id="GO:0045022">
    <property type="term" value="P:early endosome to late endosome transport"/>
    <property type="evidence" value="ECO:0007669"/>
    <property type="project" value="Ensembl"/>
</dbReference>
<dbReference type="OMA" id="CFGRTFS"/>
<accession>A0A8D0GSR2</accession>
<evidence type="ECO:0000256" key="4">
    <source>
        <dbReference type="SAM" id="Coils"/>
    </source>
</evidence>
<evidence type="ECO:0000313" key="8">
    <source>
        <dbReference type="Ensembl" id="ENSSPUP00000009642.1"/>
    </source>
</evidence>
<dbReference type="PROSITE" id="PS51776">
    <property type="entry name" value="RH1"/>
    <property type="match status" value="1"/>
</dbReference>
<evidence type="ECO:0000256" key="5">
    <source>
        <dbReference type="SAM" id="MobiDB-lite"/>
    </source>
</evidence>
<sequence>MEAPLWRTPAGLLAPEHVYCMARALGSELQRLSGSFGPEAVAGLVPQVVRLLELLEALTGPAAGAECPRGDPAETLLRTVQSLRGERRREDGGAPGCYGDLEQKLLEMQRKEHHLQNRLAQLEEENQKALVQLAESQSQEDSTLRKEREVMLRLKEVVDKQRDQIRAQAHEIGCKTRDTEALQEQLARFMSMNEELRHKLAVVQAQLKSALRTKEDLETAALENRREMDRLGRAVAAAETPPRAMDGAASPDQDLRRRERGGSFFSKEELQQILQERNELKTSLFLVQEELAYYQRELLNDERIPGLLLDAVKSTIKKQRKKIRAKMLGTAEEPASSDEDESPWLLSPSTDCVDSRPPESRIRSFFGLWYRNSSSSSKDPSASASSGMWEIIDHQDVGFLQEEEEEGMPDCGSPAGTLPP</sequence>
<evidence type="ECO:0000259" key="6">
    <source>
        <dbReference type="PROSITE" id="PS51776"/>
    </source>
</evidence>
<keyword evidence="9" id="KW-1185">Reference proteome</keyword>
<dbReference type="Pfam" id="PF09744">
    <property type="entry name" value="RH1"/>
    <property type="match status" value="1"/>
</dbReference>
<feature type="domain" description="RH1" evidence="6">
    <location>
        <begin position="1"/>
        <end position="93"/>
    </location>
</feature>
<dbReference type="GO" id="GO:0042177">
    <property type="term" value="P:negative regulation of protein catabolic process"/>
    <property type="evidence" value="ECO:0007669"/>
    <property type="project" value="Ensembl"/>
</dbReference>
<dbReference type="GO" id="GO:0005764">
    <property type="term" value="C:lysosome"/>
    <property type="evidence" value="ECO:0007669"/>
    <property type="project" value="Ensembl"/>
</dbReference>
<dbReference type="InterPro" id="IPR034743">
    <property type="entry name" value="RH1"/>
</dbReference>
<dbReference type="InterPro" id="IPR034744">
    <property type="entry name" value="RH2"/>
</dbReference>
<dbReference type="GO" id="GO:0015031">
    <property type="term" value="P:protein transport"/>
    <property type="evidence" value="ECO:0007669"/>
    <property type="project" value="UniProtKB-KW"/>
</dbReference>
<dbReference type="GO" id="GO:0036064">
    <property type="term" value="C:ciliary basal body"/>
    <property type="evidence" value="ECO:0007669"/>
    <property type="project" value="TreeGrafter"/>
</dbReference>